<dbReference type="InterPro" id="IPR052563">
    <property type="entry name" value="FliK"/>
</dbReference>
<protein>
    <submittedName>
        <fullName evidence="3">Flagellar hook-length control protein</fullName>
    </submittedName>
</protein>
<evidence type="ECO:0000313" key="3">
    <source>
        <dbReference type="EMBL" id="ESS73337.1"/>
    </source>
</evidence>
<keyword evidence="3" id="KW-0282">Flagellum</keyword>
<sequence>MNVESVSSISMLPSKSPIEGDSQVLPENGSSPDNFAMALKGQKKLLDKTKEQAELPVQQEVVESLPETNDLQKSTADQKDLIALFEKYLPEPFADSASADAAAALPTLTDIPTTHTPTIAPEAAAATAPTVDMSGALALTGLVFVKPMPEEAKLSLPVSDAVPGDYLQFATPPRQSNPDGQLGLASLATGELPSEAASVEKQSFLSGLEKALPGITTDMLPAQRPIDAKIDIQAAIARPISHPNWGKDLGEQIVWMNNKDLSAAEIRLNPEHLGPISIRIDVNKDQQASIMFTAQHLEVKEAIEASIPKLREMLVNQQLNLVNVNISQNSTTDQGRPQPNPFRTLSEHHEKGGEEVTGMEMNSLNQVVVGKGLLSLYA</sequence>
<dbReference type="Pfam" id="PF02120">
    <property type="entry name" value="Flg_hook"/>
    <property type="match status" value="1"/>
</dbReference>
<dbReference type="CDD" id="cd17470">
    <property type="entry name" value="T3SS_Flik_C"/>
    <property type="match status" value="1"/>
</dbReference>
<dbReference type="Proteomes" id="UP000017842">
    <property type="component" value="Unassembled WGS sequence"/>
</dbReference>
<feature type="region of interest" description="Disordered" evidence="1">
    <location>
        <begin position="327"/>
        <end position="346"/>
    </location>
</feature>
<evidence type="ECO:0000256" key="1">
    <source>
        <dbReference type="SAM" id="MobiDB-lite"/>
    </source>
</evidence>
<feature type="compositionally biased region" description="Polar residues" evidence="1">
    <location>
        <begin position="1"/>
        <end position="13"/>
    </location>
</feature>
<organism evidence="3 4">
    <name type="scientific">Methyloglobulus morosus KoM1</name>
    <dbReference type="NCBI Taxonomy" id="1116472"/>
    <lineage>
        <taxon>Bacteria</taxon>
        <taxon>Pseudomonadati</taxon>
        <taxon>Pseudomonadota</taxon>
        <taxon>Gammaproteobacteria</taxon>
        <taxon>Methylococcales</taxon>
        <taxon>Methylococcaceae</taxon>
        <taxon>Methyloglobulus</taxon>
    </lineage>
</organism>
<dbReference type="PATRIC" id="fig|1116472.3.peg.767"/>
<dbReference type="eggNOG" id="COG3144">
    <property type="taxonomic scope" value="Bacteria"/>
</dbReference>
<evidence type="ECO:0000259" key="2">
    <source>
        <dbReference type="Pfam" id="PF02120"/>
    </source>
</evidence>
<gene>
    <name evidence="3" type="ORF">MGMO_25c00150</name>
</gene>
<keyword evidence="3" id="KW-0966">Cell projection</keyword>
<dbReference type="PANTHER" id="PTHR37533:SF2">
    <property type="entry name" value="FLAGELLAR HOOK-LENGTH CONTROL PROTEIN"/>
    <property type="match status" value="1"/>
</dbReference>
<dbReference type="STRING" id="1116472.MGMO_25c00150"/>
<keyword evidence="3" id="KW-0969">Cilium</keyword>
<dbReference type="Gene3D" id="3.30.750.140">
    <property type="match status" value="1"/>
</dbReference>
<proteinExistence type="predicted"/>
<comment type="caution">
    <text evidence="3">The sequence shown here is derived from an EMBL/GenBank/DDBJ whole genome shotgun (WGS) entry which is preliminary data.</text>
</comment>
<accession>V5C4C7</accession>
<reference evidence="3 4" key="1">
    <citation type="journal article" date="2013" name="Genome Announc.">
        <title>Draft Genome Sequence of the Methanotrophic Gammaproteobacterium Methyloglobulus morosus DSM 22980 Strain KoM1.</title>
        <authorList>
            <person name="Poehlein A."/>
            <person name="Deutzmann J.S."/>
            <person name="Daniel R."/>
            <person name="Simeonova D.D."/>
        </authorList>
    </citation>
    <scope>NUCLEOTIDE SEQUENCE [LARGE SCALE GENOMIC DNA]</scope>
    <source>
        <strain evidence="3 4">KoM1</strain>
    </source>
</reference>
<evidence type="ECO:0000313" key="4">
    <source>
        <dbReference type="Proteomes" id="UP000017842"/>
    </source>
</evidence>
<feature type="region of interest" description="Disordered" evidence="1">
    <location>
        <begin position="1"/>
        <end position="34"/>
    </location>
</feature>
<dbReference type="InterPro" id="IPR038610">
    <property type="entry name" value="FliK-like_C_sf"/>
</dbReference>
<feature type="domain" description="Flagellar hook-length control protein-like C-terminal" evidence="2">
    <location>
        <begin position="251"/>
        <end position="334"/>
    </location>
</feature>
<dbReference type="EMBL" id="AYLO01000025">
    <property type="protein sequence ID" value="ESS73337.1"/>
    <property type="molecule type" value="Genomic_DNA"/>
</dbReference>
<dbReference type="OrthoDB" id="1792985at2"/>
<keyword evidence="4" id="KW-1185">Reference proteome</keyword>
<dbReference type="InterPro" id="IPR021136">
    <property type="entry name" value="Flagellar_hook_control-like_C"/>
</dbReference>
<feature type="compositionally biased region" description="Polar residues" evidence="1">
    <location>
        <begin position="331"/>
        <end position="343"/>
    </location>
</feature>
<dbReference type="AlphaFoldDB" id="V5C4C7"/>
<name>V5C4C7_9GAMM</name>
<dbReference type="PANTHER" id="PTHR37533">
    <property type="entry name" value="FLAGELLAR HOOK-LENGTH CONTROL PROTEIN"/>
    <property type="match status" value="1"/>
</dbReference>